<keyword evidence="1" id="KW-0812">Transmembrane</keyword>
<evidence type="ECO:0000259" key="2">
    <source>
        <dbReference type="Pfam" id="PF06580"/>
    </source>
</evidence>
<comment type="caution">
    <text evidence="3">The sequence shown here is derived from an EMBL/GenBank/DDBJ whole genome shotgun (WGS) entry which is preliminary data.</text>
</comment>
<keyword evidence="1" id="KW-0472">Membrane</keyword>
<proteinExistence type="predicted"/>
<dbReference type="InterPro" id="IPR010559">
    <property type="entry name" value="Sig_transdc_His_kin_internal"/>
</dbReference>
<keyword evidence="4" id="KW-1185">Reference proteome</keyword>
<keyword evidence="3" id="KW-0418">Kinase</keyword>
<gene>
    <name evidence="3" type="ORF">H8K36_15700</name>
</gene>
<evidence type="ECO:0000313" key="3">
    <source>
        <dbReference type="EMBL" id="MBC3882835.1"/>
    </source>
</evidence>
<feature type="transmembrane region" description="Helical" evidence="1">
    <location>
        <begin position="83"/>
        <end position="108"/>
    </location>
</feature>
<evidence type="ECO:0000256" key="1">
    <source>
        <dbReference type="SAM" id="Phobius"/>
    </source>
</evidence>
<keyword evidence="3" id="KW-0808">Transferase</keyword>
<dbReference type="Gene3D" id="3.30.565.10">
    <property type="entry name" value="Histidine kinase-like ATPase, C-terminal domain"/>
    <property type="match status" value="1"/>
</dbReference>
<dbReference type="Pfam" id="PF06580">
    <property type="entry name" value="His_kinase"/>
    <property type="match status" value="1"/>
</dbReference>
<accession>A0A923HNJ0</accession>
<organism evidence="3 4">
    <name type="scientific">Undibacterium nitidum</name>
    <dbReference type="NCBI Taxonomy" id="2762298"/>
    <lineage>
        <taxon>Bacteria</taxon>
        <taxon>Pseudomonadati</taxon>
        <taxon>Pseudomonadota</taxon>
        <taxon>Betaproteobacteria</taxon>
        <taxon>Burkholderiales</taxon>
        <taxon>Oxalobacteraceae</taxon>
        <taxon>Undibacterium</taxon>
    </lineage>
</organism>
<dbReference type="PANTHER" id="PTHR34220">
    <property type="entry name" value="SENSOR HISTIDINE KINASE YPDA"/>
    <property type="match status" value="1"/>
</dbReference>
<dbReference type="InterPro" id="IPR050640">
    <property type="entry name" value="Bact_2-comp_sensor_kinase"/>
</dbReference>
<feature type="domain" description="Signal transduction histidine kinase internal region" evidence="2">
    <location>
        <begin position="165"/>
        <end position="243"/>
    </location>
</feature>
<reference evidence="3" key="1">
    <citation type="submission" date="2020-08" db="EMBL/GenBank/DDBJ databases">
        <title>Novel species isolated from subtropical streams in China.</title>
        <authorList>
            <person name="Lu H."/>
        </authorList>
    </citation>
    <scope>NUCLEOTIDE SEQUENCE</scope>
    <source>
        <strain evidence="3">LX22W</strain>
    </source>
</reference>
<dbReference type="PANTHER" id="PTHR34220:SF9">
    <property type="entry name" value="SIGNAL TRANSDUCTION HISTIDINE KINASE INTERNAL REGION DOMAIN-CONTAINING PROTEIN"/>
    <property type="match status" value="1"/>
</dbReference>
<keyword evidence="1" id="KW-1133">Transmembrane helix</keyword>
<name>A0A923HNJ0_9BURK</name>
<protein>
    <submittedName>
        <fullName evidence="3">Histidine kinase</fullName>
    </submittedName>
</protein>
<dbReference type="RefSeq" id="WP_186917328.1">
    <property type="nucleotide sequence ID" value="NZ_JACOFZ010000007.1"/>
</dbReference>
<feature type="transmembrane region" description="Helical" evidence="1">
    <location>
        <begin position="128"/>
        <end position="148"/>
    </location>
</feature>
<dbReference type="InterPro" id="IPR036890">
    <property type="entry name" value="HATPase_C_sf"/>
</dbReference>
<feature type="transmembrane region" description="Helical" evidence="1">
    <location>
        <begin position="12"/>
        <end position="28"/>
    </location>
</feature>
<feature type="transmembrane region" description="Helical" evidence="1">
    <location>
        <begin position="40"/>
        <end position="62"/>
    </location>
</feature>
<dbReference type="EMBL" id="JACOFZ010000007">
    <property type="protein sequence ID" value="MBC3882835.1"/>
    <property type="molecule type" value="Genomic_DNA"/>
</dbReference>
<evidence type="ECO:0000313" key="4">
    <source>
        <dbReference type="Proteomes" id="UP000627446"/>
    </source>
</evidence>
<dbReference type="SUPFAM" id="SSF55874">
    <property type="entry name" value="ATPase domain of HSP90 chaperone/DNA topoisomerase II/histidine kinase"/>
    <property type="match status" value="1"/>
</dbReference>
<sequence>MNSEDLKRRVAITELIGWVLFWAMMLAVEVQDYQRNGGKYYWQPVLWELSSAVVISVLLYALNPVLNDQTLMRTPRRWFARVLLWHPLVCVVFVIAVFAIRHLVYAAMGHQYLHEPWDKVFLYETIKLSLFLSLFYVIFFGIQSYMLLVDEREKATQALAQLQKAQLKRLTQQMQPHFLFNALNTISSLMYSDLKAADTAISRLAELLRSSLDLNQADTASLQKEVEMLQAYAELMSLRFVDRVVIRWQLDSASLSCLVPVLALQTLLENTFKHTVEKNSRLTTVDIQSRIEHEMLELIVQDDIGVLKSNEGGVGLNNLRQRLASIYCERAQLTIEVRAGGGVRTTLLIPMQHANK</sequence>
<dbReference type="GO" id="GO:0016020">
    <property type="term" value="C:membrane"/>
    <property type="evidence" value="ECO:0007669"/>
    <property type="project" value="InterPro"/>
</dbReference>
<dbReference type="GO" id="GO:0000155">
    <property type="term" value="F:phosphorelay sensor kinase activity"/>
    <property type="evidence" value="ECO:0007669"/>
    <property type="project" value="InterPro"/>
</dbReference>
<dbReference type="Proteomes" id="UP000627446">
    <property type="component" value="Unassembled WGS sequence"/>
</dbReference>
<dbReference type="AlphaFoldDB" id="A0A923HNJ0"/>